<gene>
    <name evidence="2" type="ORF">DVH24_011119</name>
</gene>
<comment type="caution">
    <text evidence="2">The sequence shown here is derived from an EMBL/GenBank/DDBJ whole genome shotgun (WGS) entry which is preliminary data.</text>
</comment>
<name>A0A498JYC1_MALDO</name>
<protein>
    <submittedName>
        <fullName evidence="2">Uncharacterized protein</fullName>
    </submittedName>
</protein>
<dbReference type="AlphaFoldDB" id="A0A498JYC1"/>
<reference evidence="2 3" key="1">
    <citation type="submission" date="2018-10" db="EMBL/GenBank/DDBJ databases">
        <title>A high-quality apple genome assembly.</title>
        <authorList>
            <person name="Hu J."/>
        </authorList>
    </citation>
    <scope>NUCLEOTIDE SEQUENCE [LARGE SCALE GENOMIC DNA]</scope>
    <source>
        <strain evidence="3">cv. HFTH1</strain>
        <tissue evidence="2">Young leaf</tissue>
    </source>
</reference>
<evidence type="ECO:0000256" key="1">
    <source>
        <dbReference type="SAM" id="MobiDB-lite"/>
    </source>
</evidence>
<keyword evidence="3" id="KW-1185">Reference proteome</keyword>
<evidence type="ECO:0000313" key="3">
    <source>
        <dbReference type="Proteomes" id="UP000290289"/>
    </source>
</evidence>
<evidence type="ECO:0000313" key="2">
    <source>
        <dbReference type="EMBL" id="RXH98794.1"/>
    </source>
</evidence>
<feature type="region of interest" description="Disordered" evidence="1">
    <location>
        <begin position="64"/>
        <end position="88"/>
    </location>
</feature>
<accession>A0A498JYC1</accession>
<dbReference type="Proteomes" id="UP000290289">
    <property type="component" value="Chromosome 5"/>
</dbReference>
<proteinExistence type="predicted"/>
<dbReference type="EMBL" id="RDQH01000331">
    <property type="protein sequence ID" value="RXH98794.1"/>
    <property type="molecule type" value="Genomic_DNA"/>
</dbReference>
<organism evidence="2 3">
    <name type="scientific">Malus domestica</name>
    <name type="common">Apple</name>
    <name type="synonym">Pyrus malus</name>
    <dbReference type="NCBI Taxonomy" id="3750"/>
    <lineage>
        <taxon>Eukaryota</taxon>
        <taxon>Viridiplantae</taxon>
        <taxon>Streptophyta</taxon>
        <taxon>Embryophyta</taxon>
        <taxon>Tracheophyta</taxon>
        <taxon>Spermatophyta</taxon>
        <taxon>Magnoliopsida</taxon>
        <taxon>eudicotyledons</taxon>
        <taxon>Gunneridae</taxon>
        <taxon>Pentapetalae</taxon>
        <taxon>rosids</taxon>
        <taxon>fabids</taxon>
        <taxon>Rosales</taxon>
        <taxon>Rosaceae</taxon>
        <taxon>Amygdaloideae</taxon>
        <taxon>Maleae</taxon>
        <taxon>Malus</taxon>
    </lineage>
</organism>
<sequence length="127" mass="14400">MDCRERKRGMSQNLEQGHVRPIRARFHHPFFSSSLLSRLSLLTTHFVSPDSLFATRNGLSNEYPIKSGETRGDVAPNHHQSKDVASKSPPIEDKILIRLSFLIVVIETGNRKETPHPNRAYVITSIL</sequence>